<sequence>MWGKVQVFVGGVVSRIVPKSNNTAEQKKPQKYLYERPHFLCLGQKQQQEAKSTSSRTILTVGENLPRRAGYAEVINGGKSAVNEDQGAAEEFYLGYKPAKTAKALIQTATASAQKQPLMAMTEVVGDGSDVVPVTYFGIFDGHAGADAAIFASKILHKHIEDKLNCAWEVINQKLAPSKQDAERLSLGNISNISVDDLITGILEEAFVDLDDQIMRERLTYTIRGGCAAIIAMFMFGKVYVANAGDCRAVLCNGEKTIPLSRDHTPYAERERLTHLGDAKPELLHGEFTCTEYTRRIFREDVGRRVLYRSPHMSGWGYKVADYDALKFPLVTRNGKKSRLMETIGVARGFGDHDLRVFDSEIYVKPFLSSIPEVEIYDTKAGELGENCVLIMASDGLWDVISNSEAAAIVRQTLATYNTNDYKRYTAAARELVTQARGFHVGQGWRKKNTDDHASFDDITVFVIPLHD</sequence>
<evidence type="ECO:0000256" key="2">
    <source>
        <dbReference type="ARBA" id="ARBA00022801"/>
    </source>
</evidence>
<dbReference type="Gene3D" id="3.60.40.10">
    <property type="entry name" value="PPM-type phosphatase domain"/>
    <property type="match status" value="1"/>
</dbReference>
<dbReference type="InterPro" id="IPR015655">
    <property type="entry name" value="PP2C"/>
</dbReference>
<proteinExistence type="inferred from homology"/>
<protein>
    <submittedName>
        <fullName evidence="6">Protein phosphatase 1H</fullName>
    </submittedName>
</protein>
<keyword evidence="1" id="KW-0479">Metal-binding</keyword>
<dbReference type="PANTHER" id="PTHR13832">
    <property type="entry name" value="PROTEIN PHOSPHATASE 2C"/>
    <property type="match status" value="1"/>
</dbReference>
<name>A0A210PYH7_MIZYE</name>
<organism evidence="6 7">
    <name type="scientific">Mizuhopecten yessoensis</name>
    <name type="common">Japanese scallop</name>
    <name type="synonym">Patinopecten yessoensis</name>
    <dbReference type="NCBI Taxonomy" id="6573"/>
    <lineage>
        <taxon>Eukaryota</taxon>
        <taxon>Metazoa</taxon>
        <taxon>Spiralia</taxon>
        <taxon>Lophotrochozoa</taxon>
        <taxon>Mollusca</taxon>
        <taxon>Bivalvia</taxon>
        <taxon>Autobranchia</taxon>
        <taxon>Pteriomorphia</taxon>
        <taxon>Pectinida</taxon>
        <taxon>Pectinoidea</taxon>
        <taxon>Pectinidae</taxon>
        <taxon>Mizuhopecten</taxon>
    </lineage>
</organism>
<dbReference type="PROSITE" id="PS01032">
    <property type="entry name" value="PPM_1"/>
    <property type="match status" value="1"/>
</dbReference>
<comment type="similarity">
    <text evidence="4">Belongs to the PP2C family.</text>
</comment>
<gene>
    <name evidence="6" type="ORF">KP79_PYT11881</name>
</gene>
<evidence type="ECO:0000313" key="7">
    <source>
        <dbReference type="Proteomes" id="UP000242188"/>
    </source>
</evidence>
<dbReference type="PROSITE" id="PS51746">
    <property type="entry name" value="PPM_2"/>
    <property type="match status" value="1"/>
</dbReference>
<evidence type="ECO:0000256" key="4">
    <source>
        <dbReference type="RuleBase" id="RU003465"/>
    </source>
</evidence>
<dbReference type="GO" id="GO:0046872">
    <property type="term" value="F:metal ion binding"/>
    <property type="evidence" value="ECO:0007669"/>
    <property type="project" value="UniProtKB-KW"/>
</dbReference>
<dbReference type="InterPro" id="IPR036457">
    <property type="entry name" value="PPM-type-like_dom_sf"/>
</dbReference>
<feature type="domain" description="PPM-type phosphatase" evidence="5">
    <location>
        <begin position="109"/>
        <end position="466"/>
    </location>
</feature>
<comment type="caution">
    <text evidence="6">The sequence shown here is derived from an EMBL/GenBank/DDBJ whole genome shotgun (WGS) entry which is preliminary data.</text>
</comment>
<dbReference type="STRING" id="6573.A0A210PYH7"/>
<dbReference type="InterPro" id="IPR001932">
    <property type="entry name" value="PPM-type_phosphatase-like_dom"/>
</dbReference>
<keyword evidence="3 4" id="KW-0904">Protein phosphatase</keyword>
<evidence type="ECO:0000259" key="5">
    <source>
        <dbReference type="PROSITE" id="PS51746"/>
    </source>
</evidence>
<dbReference type="Pfam" id="PF00481">
    <property type="entry name" value="PP2C"/>
    <property type="match status" value="2"/>
</dbReference>
<dbReference type="CDD" id="cd00143">
    <property type="entry name" value="PP2Cc"/>
    <property type="match status" value="1"/>
</dbReference>
<dbReference type="Proteomes" id="UP000242188">
    <property type="component" value="Unassembled WGS sequence"/>
</dbReference>
<dbReference type="SMART" id="SM00332">
    <property type="entry name" value="PP2Cc"/>
    <property type="match status" value="1"/>
</dbReference>
<dbReference type="OrthoDB" id="10264738at2759"/>
<evidence type="ECO:0000256" key="1">
    <source>
        <dbReference type="ARBA" id="ARBA00022723"/>
    </source>
</evidence>
<evidence type="ECO:0000256" key="3">
    <source>
        <dbReference type="ARBA" id="ARBA00022912"/>
    </source>
</evidence>
<dbReference type="SUPFAM" id="SSF81606">
    <property type="entry name" value="PP2C-like"/>
    <property type="match status" value="1"/>
</dbReference>
<accession>A0A210PYH7</accession>
<dbReference type="GO" id="GO:0004741">
    <property type="term" value="F:[pyruvate dehydrogenase (acetyl-transferring)]-phosphatase activity"/>
    <property type="evidence" value="ECO:0007669"/>
    <property type="project" value="TreeGrafter"/>
</dbReference>
<dbReference type="InterPro" id="IPR000222">
    <property type="entry name" value="PP2C_BS"/>
</dbReference>
<evidence type="ECO:0000313" key="6">
    <source>
        <dbReference type="EMBL" id="OWF41534.1"/>
    </source>
</evidence>
<reference evidence="6 7" key="1">
    <citation type="journal article" date="2017" name="Nat. Ecol. Evol.">
        <title>Scallop genome provides insights into evolution of bilaterian karyotype and development.</title>
        <authorList>
            <person name="Wang S."/>
            <person name="Zhang J."/>
            <person name="Jiao W."/>
            <person name="Li J."/>
            <person name="Xun X."/>
            <person name="Sun Y."/>
            <person name="Guo X."/>
            <person name="Huan P."/>
            <person name="Dong B."/>
            <person name="Zhang L."/>
            <person name="Hu X."/>
            <person name="Sun X."/>
            <person name="Wang J."/>
            <person name="Zhao C."/>
            <person name="Wang Y."/>
            <person name="Wang D."/>
            <person name="Huang X."/>
            <person name="Wang R."/>
            <person name="Lv J."/>
            <person name="Li Y."/>
            <person name="Zhang Z."/>
            <person name="Liu B."/>
            <person name="Lu W."/>
            <person name="Hui Y."/>
            <person name="Liang J."/>
            <person name="Zhou Z."/>
            <person name="Hou R."/>
            <person name="Li X."/>
            <person name="Liu Y."/>
            <person name="Li H."/>
            <person name="Ning X."/>
            <person name="Lin Y."/>
            <person name="Zhao L."/>
            <person name="Xing Q."/>
            <person name="Dou J."/>
            <person name="Li Y."/>
            <person name="Mao J."/>
            <person name="Guo H."/>
            <person name="Dou H."/>
            <person name="Li T."/>
            <person name="Mu C."/>
            <person name="Jiang W."/>
            <person name="Fu Q."/>
            <person name="Fu X."/>
            <person name="Miao Y."/>
            <person name="Liu J."/>
            <person name="Yu Q."/>
            <person name="Li R."/>
            <person name="Liao H."/>
            <person name="Li X."/>
            <person name="Kong Y."/>
            <person name="Jiang Z."/>
            <person name="Chourrout D."/>
            <person name="Li R."/>
            <person name="Bao Z."/>
        </authorList>
    </citation>
    <scope>NUCLEOTIDE SEQUENCE [LARGE SCALE GENOMIC DNA]</scope>
    <source>
        <strain evidence="6 7">PY_sf001</strain>
    </source>
</reference>
<keyword evidence="7" id="KW-1185">Reference proteome</keyword>
<dbReference type="EMBL" id="NEDP02005383">
    <property type="protein sequence ID" value="OWF41534.1"/>
    <property type="molecule type" value="Genomic_DNA"/>
</dbReference>
<dbReference type="PANTHER" id="PTHR13832:SF354">
    <property type="entry name" value="GM14138P"/>
    <property type="match status" value="1"/>
</dbReference>
<dbReference type="AlphaFoldDB" id="A0A210PYH7"/>
<dbReference type="GO" id="GO:0005739">
    <property type="term" value="C:mitochondrion"/>
    <property type="evidence" value="ECO:0007669"/>
    <property type="project" value="TreeGrafter"/>
</dbReference>
<keyword evidence="2 4" id="KW-0378">Hydrolase</keyword>